<dbReference type="Pfam" id="PF20237">
    <property type="entry name" value="DUF6594"/>
    <property type="match status" value="1"/>
</dbReference>
<evidence type="ECO:0000256" key="2">
    <source>
        <dbReference type="SAM" id="Phobius"/>
    </source>
</evidence>
<evidence type="ECO:0000313" key="5">
    <source>
        <dbReference type="Proteomes" id="UP000651452"/>
    </source>
</evidence>
<dbReference type="AlphaFoldDB" id="A0A8H7J551"/>
<dbReference type="InterPro" id="IPR046529">
    <property type="entry name" value="DUF6594"/>
</dbReference>
<name>A0A8H7J551_9PLEO</name>
<dbReference type="PANTHER" id="PTHR34502:SF6">
    <property type="entry name" value="DUF6594 DOMAIN-CONTAINING PROTEIN"/>
    <property type="match status" value="1"/>
</dbReference>
<feature type="region of interest" description="Disordered" evidence="1">
    <location>
        <begin position="1"/>
        <end position="359"/>
    </location>
</feature>
<evidence type="ECO:0000256" key="1">
    <source>
        <dbReference type="SAM" id="MobiDB-lite"/>
    </source>
</evidence>
<gene>
    <name evidence="4" type="ORF">EKO04_005250</name>
</gene>
<reference evidence="4" key="2">
    <citation type="submission" date="2020-09" db="EMBL/GenBank/DDBJ databases">
        <title>Reference genome assembly for Australian Ascochyta lentis isolate Al4.</title>
        <authorList>
            <person name="Lee R.C."/>
            <person name="Farfan-Caceres L.M."/>
            <person name="Debler J.W."/>
            <person name="Williams A.H."/>
            <person name="Henares B.M."/>
        </authorList>
    </citation>
    <scope>NUCLEOTIDE SEQUENCE</scope>
    <source>
        <strain evidence="4">Al4</strain>
    </source>
</reference>
<comment type="caution">
    <text evidence="4">The sequence shown here is derived from an EMBL/GenBank/DDBJ whole genome shotgun (WGS) entry which is preliminary data.</text>
</comment>
<feature type="region of interest" description="Disordered" evidence="1">
    <location>
        <begin position="547"/>
        <end position="571"/>
    </location>
</feature>
<feature type="compositionally biased region" description="Basic and acidic residues" evidence="1">
    <location>
        <begin position="249"/>
        <end position="267"/>
    </location>
</feature>
<feature type="compositionally biased region" description="Polar residues" evidence="1">
    <location>
        <begin position="328"/>
        <end position="346"/>
    </location>
</feature>
<keyword evidence="2" id="KW-0472">Membrane</keyword>
<evidence type="ECO:0000313" key="4">
    <source>
        <dbReference type="EMBL" id="KAF9696823.1"/>
    </source>
</evidence>
<feature type="compositionally biased region" description="Polar residues" evidence="1">
    <location>
        <begin position="147"/>
        <end position="174"/>
    </location>
</feature>
<evidence type="ECO:0000259" key="3">
    <source>
        <dbReference type="Pfam" id="PF20237"/>
    </source>
</evidence>
<feature type="compositionally biased region" description="Acidic residues" evidence="1">
    <location>
        <begin position="70"/>
        <end position="82"/>
    </location>
</feature>
<dbReference type="PANTHER" id="PTHR34502">
    <property type="entry name" value="DUF6594 DOMAIN-CONTAINING PROTEIN-RELATED"/>
    <property type="match status" value="1"/>
</dbReference>
<feature type="compositionally biased region" description="Polar residues" evidence="1">
    <location>
        <begin position="288"/>
        <end position="301"/>
    </location>
</feature>
<feature type="compositionally biased region" description="Acidic residues" evidence="1">
    <location>
        <begin position="307"/>
        <end position="322"/>
    </location>
</feature>
<dbReference type="Proteomes" id="UP000651452">
    <property type="component" value="Unassembled WGS sequence"/>
</dbReference>
<keyword evidence="2" id="KW-0812">Transmembrane</keyword>
<feature type="compositionally biased region" description="Basic residues" evidence="1">
    <location>
        <begin position="48"/>
        <end position="59"/>
    </location>
</feature>
<protein>
    <recommendedName>
        <fullName evidence="3">DUF6594 domain-containing protein</fullName>
    </recommendedName>
</protein>
<reference evidence="4" key="1">
    <citation type="submission" date="2018-12" db="EMBL/GenBank/DDBJ databases">
        <authorList>
            <person name="Syme R.A."/>
            <person name="Farfan-Caceres L."/>
            <person name="Lichtenzveig J."/>
        </authorList>
    </citation>
    <scope>NUCLEOTIDE SEQUENCE</scope>
    <source>
        <strain evidence="4">Al4</strain>
    </source>
</reference>
<keyword evidence="5" id="KW-1185">Reference proteome</keyword>
<feature type="compositionally biased region" description="Low complexity" evidence="1">
    <location>
        <begin position="234"/>
        <end position="248"/>
    </location>
</feature>
<keyword evidence="2" id="KW-1133">Transmembrane helix</keyword>
<dbReference type="EMBL" id="RZGK01000009">
    <property type="protein sequence ID" value="KAF9696823.1"/>
    <property type="molecule type" value="Genomic_DNA"/>
</dbReference>
<feature type="compositionally biased region" description="Basic residues" evidence="1">
    <location>
        <begin position="129"/>
        <end position="138"/>
    </location>
</feature>
<dbReference type="OrthoDB" id="5416037at2759"/>
<proteinExistence type="predicted"/>
<sequence length="717" mass="78768">MADYEASFEGVAPPTRHRPSRVKSADNATHSVPPSSAVTDDSSSKTSKTGRRTLKKITKSHASAAPTPIYEEENAYWEDDTVGDMPNLGQLPEGHGNTRDRSRDSAVSSNVDAHARRRRHFEDSSSSRLRVRSKHGSLQRRAGSLAKHSNPSLVSVLSGLTQPSTASESNTTITEKSHRDERRRKEKSSKGSKVQRRKRAEAPSVAGTEATQSDVFQFLSEDAGGQGSQLDAQSVLQASSPSVTSSADSRADDSKSSDASEGAHDTPRTSPTSTRRSYSQGAPYYGHYQQQSGKPLYQSSFVHGPGDEEAEESEAYSDEESSYDASHTQHSSQTAPHWNYPPSSHPNDAHATHLRQQQQHFAGHVLQSPQPHHNIPYAGVLSPNIQPAVPFYDPRMYSGASPTEMSATASQASAWPPAVSYPPPLAIGYSPESAAAYPHHSPVASHAMPMAVQSPVVAHAHASHHLAVIPQHHPQRQGSVTDDTVIGYELLAHKLSELKKEGHSNKEDTVVPAYRKFEQLNHRVLLHLQDEISELEEELRHLDHDIAQASPGGQTGHHHPASRRGDGLHGNELHRRRIDVLGRVYQKLEQYNRALSAFSDIKNLPSARPLDVDRYRAWMKQRNPIHEAESRFLERQADLVAFPPRGEADVGYGVGTNQHAAMWLPLLPLMAFSVVPSLLGRIMVIALISAAGLRMVTSTPELTAMLTVREWMYATWM</sequence>
<feature type="compositionally biased region" description="Low complexity" evidence="1">
    <location>
        <begin position="268"/>
        <end position="277"/>
    </location>
</feature>
<feature type="transmembrane region" description="Helical" evidence="2">
    <location>
        <begin position="662"/>
        <end position="688"/>
    </location>
</feature>
<feature type="domain" description="DUF6594" evidence="3">
    <location>
        <begin position="488"/>
        <end position="647"/>
    </location>
</feature>
<accession>A0A8H7J551</accession>
<feature type="compositionally biased region" description="Low complexity" evidence="1">
    <location>
        <begin position="31"/>
        <end position="47"/>
    </location>
</feature>
<organism evidence="4 5">
    <name type="scientific">Ascochyta lentis</name>
    <dbReference type="NCBI Taxonomy" id="205686"/>
    <lineage>
        <taxon>Eukaryota</taxon>
        <taxon>Fungi</taxon>
        <taxon>Dikarya</taxon>
        <taxon>Ascomycota</taxon>
        <taxon>Pezizomycotina</taxon>
        <taxon>Dothideomycetes</taxon>
        <taxon>Pleosporomycetidae</taxon>
        <taxon>Pleosporales</taxon>
        <taxon>Pleosporineae</taxon>
        <taxon>Didymellaceae</taxon>
        <taxon>Ascochyta</taxon>
    </lineage>
</organism>